<comment type="caution">
    <text evidence="11">The sequence shown here is derived from an EMBL/GenBank/DDBJ whole genome shotgun (WGS) entry which is preliminary data.</text>
</comment>
<evidence type="ECO:0000256" key="1">
    <source>
        <dbReference type="ARBA" id="ARBA00004413"/>
    </source>
</evidence>
<dbReference type="FunFam" id="1.10.196.10:FF:000001">
    <property type="entry name" value="Regulator of G-protein signaling 8"/>
    <property type="match status" value="1"/>
</dbReference>
<evidence type="ECO:0000313" key="12">
    <source>
        <dbReference type="Proteomes" id="UP000438429"/>
    </source>
</evidence>
<evidence type="ECO:0000256" key="9">
    <source>
        <dbReference type="SAM" id="MobiDB-lite"/>
    </source>
</evidence>
<dbReference type="GO" id="GO:0005829">
    <property type="term" value="C:cytosol"/>
    <property type="evidence" value="ECO:0007669"/>
    <property type="project" value="UniProtKB-SubCell"/>
</dbReference>
<keyword evidence="4" id="KW-0343">GTPase activation</keyword>
<dbReference type="AlphaFoldDB" id="A0A6A4TXK5"/>
<dbReference type="PANTHER" id="PTHR10845:SF34">
    <property type="entry name" value="REGULATOR OF G-PROTEIN SIGNALING 1"/>
    <property type="match status" value="1"/>
</dbReference>
<dbReference type="InterPro" id="IPR036305">
    <property type="entry name" value="RGS_sf"/>
</dbReference>
<gene>
    <name evidence="11" type="ORF">F2P81_000854</name>
</gene>
<dbReference type="Gene3D" id="1.10.167.10">
    <property type="entry name" value="Regulator of G-protein Signalling 4, domain 2"/>
    <property type="match status" value="2"/>
</dbReference>
<evidence type="ECO:0000256" key="7">
    <source>
        <dbReference type="ARBA" id="ARBA00022700"/>
    </source>
</evidence>
<feature type="region of interest" description="Disordered" evidence="9">
    <location>
        <begin position="1"/>
        <end position="42"/>
    </location>
</feature>
<sequence>MKDDCSRQKDKERKSRLSLFLTKSGSHENVSPHKMTNAAPSSISPEAALQWSDSFEELLKHSDGVETFSQFLRTEFSEENIEFWLACEEYKTIDSETKLLSKAKCIYSVFIESEAPKEVNIDYSTKVAIQKDMAQPTKGCYEAAQTKNLLNHFDYIHKCILRVHLPACDVTPMLLTITVLDIVGSHVENTEEVFSRSGQIAFREFLKSEYSEENILFWLACEEYKKIKTVPEMISSANRIYSEFVQTEAPRQINIDCGTRENITKNISKPTLTSFDTAQKLIYSLMARDCYPRFLKSDLYQGLLRRTDSR</sequence>
<keyword evidence="6" id="KW-0963">Cytoplasm</keyword>
<feature type="compositionally biased region" description="Basic and acidic residues" evidence="9">
    <location>
        <begin position="1"/>
        <end position="15"/>
    </location>
</feature>
<dbReference type="GO" id="GO:0005096">
    <property type="term" value="F:GTPase activator activity"/>
    <property type="evidence" value="ECO:0007669"/>
    <property type="project" value="UniProtKB-KW"/>
</dbReference>
<feature type="domain" description="RGS" evidence="10">
    <location>
        <begin position="198"/>
        <end position="304"/>
    </location>
</feature>
<dbReference type="PANTHER" id="PTHR10845">
    <property type="entry name" value="REGULATOR OF G PROTEIN SIGNALING"/>
    <property type="match status" value="1"/>
</dbReference>
<evidence type="ECO:0000259" key="10">
    <source>
        <dbReference type="PROSITE" id="PS50132"/>
    </source>
</evidence>
<dbReference type="InterPro" id="IPR024066">
    <property type="entry name" value="RGS_subdom1/3"/>
</dbReference>
<dbReference type="Gene3D" id="1.10.196.10">
    <property type="match status" value="2"/>
</dbReference>
<dbReference type="PROSITE" id="PS50132">
    <property type="entry name" value="RGS"/>
    <property type="match status" value="2"/>
</dbReference>
<proteinExistence type="predicted"/>
<keyword evidence="5" id="KW-1003">Cell membrane</keyword>
<dbReference type="PRINTS" id="PR01301">
    <property type="entry name" value="RGSPROTEIN"/>
</dbReference>
<dbReference type="Pfam" id="PF00615">
    <property type="entry name" value="RGS"/>
    <property type="match status" value="2"/>
</dbReference>
<dbReference type="SMART" id="SM00315">
    <property type="entry name" value="RGS"/>
    <property type="match status" value="2"/>
</dbReference>
<reference evidence="11 12" key="1">
    <citation type="submission" date="2019-06" db="EMBL/GenBank/DDBJ databases">
        <title>Draft genomes of female and male turbot (Scophthalmus maximus).</title>
        <authorList>
            <person name="Xu H."/>
            <person name="Xu X.-W."/>
            <person name="Shao C."/>
            <person name="Chen S."/>
        </authorList>
    </citation>
    <scope>NUCLEOTIDE SEQUENCE [LARGE SCALE GENOMIC DNA]</scope>
    <source>
        <strain evidence="11">Ysfricsl-2016a</strain>
        <tissue evidence="11">Blood</tissue>
    </source>
</reference>
<dbReference type="GO" id="GO:0009968">
    <property type="term" value="P:negative regulation of signal transduction"/>
    <property type="evidence" value="ECO:0007669"/>
    <property type="project" value="UniProtKB-KW"/>
</dbReference>
<evidence type="ECO:0000256" key="3">
    <source>
        <dbReference type="ARBA" id="ARBA00020118"/>
    </source>
</evidence>
<keyword evidence="7" id="KW-0734">Signal transduction inhibitor</keyword>
<accession>A0A6A4TXK5</accession>
<dbReference type="EMBL" id="VEVO01000001">
    <property type="protein sequence ID" value="KAF0047221.1"/>
    <property type="molecule type" value="Genomic_DNA"/>
</dbReference>
<dbReference type="SUPFAM" id="SSF48097">
    <property type="entry name" value="Regulator of G-protein signaling, RGS"/>
    <property type="match status" value="2"/>
</dbReference>
<dbReference type="InterPro" id="IPR044926">
    <property type="entry name" value="RGS_subdomain_2"/>
</dbReference>
<evidence type="ECO:0000256" key="2">
    <source>
        <dbReference type="ARBA" id="ARBA00004514"/>
    </source>
</evidence>
<evidence type="ECO:0000313" key="11">
    <source>
        <dbReference type="EMBL" id="KAF0047221.1"/>
    </source>
</evidence>
<dbReference type="FunFam" id="1.10.167.10:FF:000001">
    <property type="entry name" value="Putative regulator of g-protein signaling 12"/>
    <property type="match status" value="2"/>
</dbReference>
<evidence type="ECO:0000256" key="6">
    <source>
        <dbReference type="ARBA" id="ARBA00022490"/>
    </source>
</evidence>
<feature type="domain" description="RGS" evidence="10">
    <location>
        <begin position="54"/>
        <end position="145"/>
    </location>
</feature>
<evidence type="ECO:0000256" key="5">
    <source>
        <dbReference type="ARBA" id="ARBA00022475"/>
    </source>
</evidence>
<evidence type="ECO:0000256" key="8">
    <source>
        <dbReference type="ARBA" id="ARBA00023136"/>
    </source>
</evidence>
<dbReference type="Proteomes" id="UP000438429">
    <property type="component" value="Unassembled WGS sequence"/>
</dbReference>
<name>A0A6A4TXK5_SCOMX</name>
<dbReference type="InterPro" id="IPR016137">
    <property type="entry name" value="RGS"/>
</dbReference>
<protein>
    <recommendedName>
        <fullName evidence="3">Regulator of G-protein signaling 1</fullName>
    </recommendedName>
</protein>
<organism evidence="11 12">
    <name type="scientific">Scophthalmus maximus</name>
    <name type="common">Turbot</name>
    <name type="synonym">Psetta maxima</name>
    <dbReference type="NCBI Taxonomy" id="52904"/>
    <lineage>
        <taxon>Eukaryota</taxon>
        <taxon>Metazoa</taxon>
        <taxon>Chordata</taxon>
        <taxon>Craniata</taxon>
        <taxon>Vertebrata</taxon>
        <taxon>Euteleostomi</taxon>
        <taxon>Actinopterygii</taxon>
        <taxon>Neopterygii</taxon>
        <taxon>Teleostei</taxon>
        <taxon>Neoteleostei</taxon>
        <taxon>Acanthomorphata</taxon>
        <taxon>Carangaria</taxon>
        <taxon>Pleuronectiformes</taxon>
        <taxon>Pleuronectoidei</taxon>
        <taxon>Scophthalmidae</taxon>
        <taxon>Scophthalmus</taxon>
    </lineage>
</organism>
<evidence type="ECO:0000256" key="4">
    <source>
        <dbReference type="ARBA" id="ARBA00022468"/>
    </source>
</evidence>
<dbReference type="GO" id="GO:0005886">
    <property type="term" value="C:plasma membrane"/>
    <property type="evidence" value="ECO:0007669"/>
    <property type="project" value="UniProtKB-SubCell"/>
</dbReference>
<keyword evidence="8" id="KW-0472">Membrane</keyword>
<comment type="subcellular location">
    <subcellularLocation>
        <location evidence="1">Cell membrane</location>
        <topology evidence="1">Peripheral membrane protein</topology>
        <orientation evidence="1">Cytoplasmic side</orientation>
    </subcellularLocation>
    <subcellularLocation>
        <location evidence="2">Cytoplasm</location>
        <location evidence="2">Cytosol</location>
    </subcellularLocation>
</comment>